<dbReference type="STRING" id="61395.A0A1Y1W1P0"/>
<gene>
    <name evidence="9" type="ORF">DL89DRAFT_269269</name>
</gene>
<dbReference type="PANTHER" id="PTHR13505">
    <property type="entry name" value="TRANSMEMBRANE PROTEIN 208"/>
    <property type="match status" value="1"/>
</dbReference>
<feature type="transmembrane region" description="Helical" evidence="8">
    <location>
        <begin position="95"/>
        <end position="115"/>
    </location>
</feature>
<dbReference type="GeneID" id="63804877"/>
<evidence type="ECO:0000313" key="10">
    <source>
        <dbReference type="Proteomes" id="UP000193922"/>
    </source>
</evidence>
<sequence>MDKVYLLVNGLYIVVRFFFQYSSINWTESIMYFLSLALESFLYVNLYQVSRPRYDASGVLMDAGTDLGQPGLVSYIFDFIYISWATHVLSLATKWAWGLYMVIPAYAAVVFGPYVRDFLLPKGDGAASKEDETEQERKRREKKERKKNRVKYMR</sequence>
<keyword evidence="3 8" id="KW-0812">Transmembrane</keyword>
<dbReference type="GO" id="GO:0006624">
    <property type="term" value="P:vacuolar protein processing"/>
    <property type="evidence" value="ECO:0007669"/>
    <property type="project" value="TreeGrafter"/>
</dbReference>
<evidence type="ECO:0000256" key="6">
    <source>
        <dbReference type="ARBA" id="ARBA00023136"/>
    </source>
</evidence>
<dbReference type="OrthoDB" id="276296at2759"/>
<name>A0A1Y1W1P0_9FUNG</name>
<keyword evidence="10" id="KW-1185">Reference proteome</keyword>
<feature type="region of interest" description="Disordered" evidence="7">
    <location>
        <begin position="123"/>
        <end position="154"/>
    </location>
</feature>
<evidence type="ECO:0000256" key="7">
    <source>
        <dbReference type="SAM" id="MobiDB-lite"/>
    </source>
</evidence>
<dbReference type="Proteomes" id="UP000193922">
    <property type="component" value="Unassembled WGS sequence"/>
</dbReference>
<evidence type="ECO:0000256" key="4">
    <source>
        <dbReference type="ARBA" id="ARBA00022824"/>
    </source>
</evidence>
<dbReference type="Pfam" id="PF05620">
    <property type="entry name" value="TMEM208_SND2"/>
    <property type="match status" value="1"/>
</dbReference>
<dbReference type="AlphaFoldDB" id="A0A1Y1W1P0"/>
<feature type="transmembrane region" description="Helical" evidence="8">
    <location>
        <begin position="70"/>
        <end position="89"/>
    </location>
</feature>
<evidence type="ECO:0000256" key="2">
    <source>
        <dbReference type="ARBA" id="ARBA00009950"/>
    </source>
</evidence>
<evidence type="ECO:0000256" key="3">
    <source>
        <dbReference type="ARBA" id="ARBA00022692"/>
    </source>
</evidence>
<keyword evidence="5 8" id="KW-1133">Transmembrane helix</keyword>
<dbReference type="PANTHER" id="PTHR13505:SF7">
    <property type="entry name" value="TRANSMEMBRANE PROTEIN 208"/>
    <property type="match status" value="1"/>
</dbReference>
<dbReference type="GO" id="GO:0005773">
    <property type="term" value="C:vacuole"/>
    <property type="evidence" value="ECO:0007669"/>
    <property type="project" value="GOC"/>
</dbReference>
<feature type="compositionally biased region" description="Basic residues" evidence="7">
    <location>
        <begin position="139"/>
        <end position="154"/>
    </location>
</feature>
<dbReference type="RefSeq" id="XP_040741346.1">
    <property type="nucleotide sequence ID" value="XM_040888229.1"/>
</dbReference>
<protein>
    <submittedName>
        <fullName evidence="9">DUF788-domain-containing protein</fullName>
    </submittedName>
</protein>
<dbReference type="InterPro" id="IPR008506">
    <property type="entry name" value="SND2/TMEM208"/>
</dbReference>
<dbReference type="EMBL" id="MCFD01000012">
    <property type="protein sequence ID" value="ORX67459.1"/>
    <property type="molecule type" value="Genomic_DNA"/>
</dbReference>
<evidence type="ECO:0000313" key="9">
    <source>
        <dbReference type="EMBL" id="ORX67459.1"/>
    </source>
</evidence>
<organism evidence="9 10">
    <name type="scientific">Linderina pennispora</name>
    <dbReference type="NCBI Taxonomy" id="61395"/>
    <lineage>
        <taxon>Eukaryota</taxon>
        <taxon>Fungi</taxon>
        <taxon>Fungi incertae sedis</taxon>
        <taxon>Zoopagomycota</taxon>
        <taxon>Kickxellomycotina</taxon>
        <taxon>Kickxellomycetes</taxon>
        <taxon>Kickxellales</taxon>
        <taxon>Kickxellaceae</taxon>
        <taxon>Linderina</taxon>
    </lineage>
</organism>
<proteinExistence type="inferred from homology"/>
<accession>A0A1Y1W1P0</accession>
<keyword evidence="4" id="KW-0256">Endoplasmic reticulum</keyword>
<dbReference type="GO" id="GO:0005789">
    <property type="term" value="C:endoplasmic reticulum membrane"/>
    <property type="evidence" value="ECO:0007669"/>
    <property type="project" value="UniProtKB-SubCell"/>
</dbReference>
<feature type="transmembrane region" description="Helical" evidence="8">
    <location>
        <begin position="5"/>
        <end position="24"/>
    </location>
</feature>
<evidence type="ECO:0000256" key="5">
    <source>
        <dbReference type="ARBA" id="ARBA00022989"/>
    </source>
</evidence>
<keyword evidence="6 8" id="KW-0472">Membrane</keyword>
<comment type="subcellular location">
    <subcellularLocation>
        <location evidence="1">Endoplasmic reticulum membrane</location>
        <topology evidence="1">Multi-pass membrane protein</topology>
    </subcellularLocation>
</comment>
<comment type="caution">
    <text evidence="9">The sequence shown here is derived from an EMBL/GenBank/DDBJ whole genome shotgun (WGS) entry which is preliminary data.</text>
</comment>
<feature type="compositionally biased region" description="Basic and acidic residues" evidence="7">
    <location>
        <begin position="127"/>
        <end position="138"/>
    </location>
</feature>
<reference evidence="9 10" key="1">
    <citation type="submission" date="2016-07" db="EMBL/GenBank/DDBJ databases">
        <title>Pervasive Adenine N6-methylation of Active Genes in Fungi.</title>
        <authorList>
            <consortium name="DOE Joint Genome Institute"/>
            <person name="Mondo S.J."/>
            <person name="Dannebaum R.O."/>
            <person name="Kuo R.C."/>
            <person name="Labutti K."/>
            <person name="Haridas S."/>
            <person name="Kuo A."/>
            <person name="Salamov A."/>
            <person name="Ahrendt S.R."/>
            <person name="Lipzen A."/>
            <person name="Sullivan W."/>
            <person name="Andreopoulos W.B."/>
            <person name="Clum A."/>
            <person name="Lindquist E."/>
            <person name="Daum C."/>
            <person name="Ramamoorthy G.K."/>
            <person name="Gryganskyi A."/>
            <person name="Culley D."/>
            <person name="Magnuson J.K."/>
            <person name="James T.Y."/>
            <person name="O'Malley M.A."/>
            <person name="Stajich J.E."/>
            <person name="Spatafora J.W."/>
            <person name="Visel A."/>
            <person name="Grigoriev I.V."/>
        </authorList>
    </citation>
    <scope>NUCLEOTIDE SEQUENCE [LARGE SCALE GENOMIC DNA]</scope>
    <source>
        <strain evidence="9 10">ATCC 12442</strain>
    </source>
</reference>
<evidence type="ECO:0000256" key="1">
    <source>
        <dbReference type="ARBA" id="ARBA00004477"/>
    </source>
</evidence>
<comment type="similarity">
    <text evidence="2">Belongs to the TMEM208 family.</text>
</comment>
<evidence type="ECO:0000256" key="8">
    <source>
        <dbReference type="SAM" id="Phobius"/>
    </source>
</evidence>